<accession>A0A852UYY2</accession>
<reference evidence="2 3" key="1">
    <citation type="submission" date="2020-07" db="EMBL/GenBank/DDBJ databases">
        <title>Sequencing the genomes of 1000 actinobacteria strains.</title>
        <authorList>
            <person name="Klenk H.-P."/>
        </authorList>
    </citation>
    <scope>NUCLEOTIDE SEQUENCE [LARGE SCALE GENOMIC DNA]</scope>
    <source>
        <strain evidence="2 3">DSM 45763</strain>
    </source>
</reference>
<dbReference type="EMBL" id="JACCCO010000001">
    <property type="protein sequence ID" value="NYF38805.1"/>
    <property type="molecule type" value="Genomic_DNA"/>
</dbReference>
<proteinExistence type="predicted"/>
<dbReference type="Pfam" id="PF07969">
    <property type="entry name" value="Amidohydro_3"/>
    <property type="match status" value="1"/>
</dbReference>
<dbReference type="GO" id="GO:0016810">
    <property type="term" value="F:hydrolase activity, acting on carbon-nitrogen (but not peptide) bonds"/>
    <property type="evidence" value="ECO:0007669"/>
    <property type="project" value="InterPro"/>
</dbReference>
<dbReference type="InterPro" id="IPR033932">
    <property type="entry name" value="YtcJ-like"/>
</dbReference>
<protein>
    <recommendedName>
        <fullName evidence="1">Amidohydrolase 3 domain-containing protein</fullName>
    </recommendedName>
</protein>
<sequence>MRLDALFVNGRFATLDPGRPEATRLGVFGGRVAGLDEELDGVTADVVVDLGGARVVPGFNDAHHHLSMRGQQLRQLDLRAGRVSSLEELYAKVAERAAGLPPDAWVRGAGYDQNKLGGQHPTREALDRAAGGRPVWLQHVSAHMGVASTAAFALMGFSRLEDVPEVPGGTVGRDAAGLPDGLLTEQAQDLALRVLRPVPHDDYVEGIALASRVAAAEGLTSFTEPGVGRGLAGNGARDVAAFQEAVRRGLLLQRATLMPGSPNLHEVGPDGFGLDLGIGTGFGDERLRIGPVKLFSDGSLIGRTAAMCCDYQGEPGNRGLLQEEAEALRAFVLRAHASGWQIAAHAIGDHAVEVILDAYEEAQAAHPRPGIRHRIEHCAVTSEAQVARIARLGVVPVPQARFISELGDGMLAALGPERSRGCYRQRSFLDAGITLPGSSDCPVADGAPLLGIHDLVNQRTASGAPFNPDEALTVTQALRAYTVGSAYAAHEEHRKGTLARGMLADFAVLSDDLLAVPAEHIRDLTVLATAVGGVLVHDAAGFAR</sequence>
<dbReference type="InterPro" id="IPR013108">
    <property type="entry name" value="Amidohydro_3"/>
</dbReference>
<dbReference type="CDD" id="cd01300">
    <property type="entry name" value="YtcJ_like"/>
    <property type="match status" value="1"/>
</dbReference>
<evidence type="ECO:0000259" key="1">
    <source>
        <dbReference type="Pfam" id="PF07969"/>
    </source>
</evidence>
<dbReference type="PANTHER" id="PTHR22642:SF2">
    <property type="entry name" value="PROTEIN LONG AFTER FAR-RED 3"/>
    <property type="match status" value="1"/>
</dbReference>
<dbReference type="Proteomes" id="UP000576393">
    <property type="component" value="Unassembled WGS sequence"/>
</dbReference>
<dbReference type="InterPro" id="IPR032466">
    <property type="entry name" value="Metal_Hydrolase"/>
</dbReference>
<dbReference type="InterPro" id="IPR011059">
    <property type="entry name" value="Metal-dep_hydrolase_composite"/>
</dbReference>
<evidence type="ECO:0000313" key="3">
    <source>
        <dbReference type="Proteomes" id="UP000576393"/>
    </source>
</evidence>
<dbReference type="AlphaFoldDB" id="A0A852UYY2"/>
<dbReference type="RefSeq" id="WP_179818502.1">
    <property type="nucleotide sequence ID" value="NZ_JACCCO010000001.1"/>
</dbReference>
<dbReference type="Gene3D" id="3.20.20.140">
    <property type="entry name" value="Metal-dependent hydrolases"/>
    <property type="match status" value="1"/>
</dbReference>
<feature type="domain" description="Amidohydrolase 3" evidence="1">
    <location>
        <begin position="47"/>
        <end position="537"/>
    </location>
</feature>
<dbReference type="SUPFAM" id="SSF51338">
    <property type="entry name" value="Composite domain of metallo-dependent hydrolases"/>
    <property type="match status" value="1"/>
</dbReference>
<gene>
    <name evidence="2" type="ORF">HDA43_000964</name>
</gene>
<dbReference type="SUPFAM" id="SSF51556">
    <property type="entry name" value="Metallo-dependent hydrolases"/>
    <property type="match status" value="1"/>
</dbReference>
<dbReference type="Gene3D" id="3.10.310.70">
    <property type="match status" value="1"/>
</dbReference>
<keyword evidence="3" id="KW-1185">Reference proteome</keyword>
<comment type="caution">
    <text evidence="2">The sequence shown here is derived from an EMBL/GenBank/DDBJ whole genome shotgun (WGS) entry which is preliminary data.</text>
</comment>
<name>A0A852UYY2_9ACTN</name>
<organism evidence="2 3">
    <name type="scientific">Streptosporangium sandarakinum</name>
    <dbReference type="NCBI Taxonomy" id="1260955"/>
    <lineage>
        <taxon>Bacteria</taxon>
        <taxon>Bacillati</taxon>
        <taxon>Actinomycetota</taxon>
        <taxon>Actinomycetes</taxon>
        <taxon>Streptosporangiales</taxon>
        <taxon>Streptosporangiaceae</taxon>
        <taxon>Streptosporangium</taxon>
    </lineage>
</organism>
<dbReference type="PANTHER" id="PTHR22642">
    <property type="entry name" value="IMIDAZOLONEPROPIONASE"/>
    <property type="match status" value="1"/>
</dbReference>
<evidence type="ECO:0000313" key="2">
    <source>
        <dbReference type="EMBL" id="NYF38805.1"/>
    </source>
</evidence>
<dbReference type="Gene3D" id="2.30.40.10">
    <property type="entry name" value="Urease, subunit C, domain 1"/>
    <property type="match status" value="1"/>
</dbReference>